<organism evidence="1 2">
    <name type="scientific">Acidisoma silvae</name>
    <dbReference type="NCBI Taxonomy" id="2802396"/>
    <lineage>
        <taxon>Bacteria</taxon>
        <taxon>Pseudomonadati</taxon>
        <taxon>Pseudomonadota</taxon>
        <taxon>Alphaproteobacteria</taxon>
        <taxon>Acetobacterales</taxon>
        <taxon>Acidocellaceae</taxon>
        <taxon>Acidisoma</taxon>
    </lineage>
</organism>
<comment type="caution">
    <text evidence="1">The sequence shown here is derived from an EMBL/GenBank/DDBJ whole genome shotgun (WGS) entry which is preliminary data.</text>
</comment>
<name>A0A964DZ32_9PROT</name>
<dbReference type="AlphaFoldDB" id="A0A964DZ32"/>
<keyword evidence="1" id="KW-0808">Transferase</keyword>
<evidence type="ECO:0000313" key="1">
    <source>
        <dbReference type="EMBL" id="MCB8875654.1"/>
    </source>
</evidence>
<dbReference type="Pfam" id="PF13578">
    <property type="entry name" value="Methyltransf_24"/>
    <property type="match status" value="1"/>
</dbReference>
<sequence length="245" mass="27813">MSATGPLTALAIRYKSDKWGGHSYTKHYETHFRDFRDREANLLEIGIGGYEDPHAGGNSLRMWQDYFVKARIFALDFFDKSPHATDRMKIYQGSQDDAALLRRMNAEAGGFDIVIDDGSHRSEHVIASFTTLFPLLKSGGIYVVEDTQTSYWPGFGGDPHDRDALTTSMGFFKSLVHGLNHAEINDYQPNYFDLHIESIHFYHNLVFIYKGDNSEPSNMAADDAIRATGLRRPEHEIRALHEEHG</sequence>
<dbReference type="Gene3D" id="3.40.50.150">
    <property type="entry name" value="Vaccinia Virus protein VP39"/>
    <property type="match status" value="1"/>
</dbReference>
<gene>
    <name evidence="1" type="ORF">ASILVAE211_10710</name>
</gene>
<proteinExistence type="predicted"/>
<keyword evidence="2" id="KW-1185">Reference proteome</keyword>
<reference evidence="1" key="2">
    <citation type="submission" date="2021-01" db="EMBL/GenBank/DDBJ databases">
        <authorList>
            <person name="Mieszkin S."/>
            <person name="Pouder E."/>
            <person name="Alain K."/>
        </authorList>
    </citation>
    <scope>NUCLEOTIDE SEQUENCE</scope>
    <source>
        <strain evidence="1">HW T2.11</strain>
    </source>
</reference>
<accession>A0A964DZ32</accession>
<reference evidence="1" key="1">
    <citation type="journal article" date="2021" name="Microorganisms">
        <title>Acidisoma silvae sp. nov. and Acidisomacellulosilytica sp. nov., Two Acidophilic Bacteria Isolated from Decaying Wood, Hydrolyzing Cellulose and Producing Poly-3-hydroxybutyrate.</title>
        <authorList>
            <person name="Mieszkin S."/>
            <person name="Pouder E."/>
            <person name="Uroz S."/>
            <person name="Simon-Colin C."/>
            <person name="Alain K."/>
        </authorList>
    </citation>
    <scope>NUCLEOTIDE SEQUENCE</scope>
    <source>
        <strain evidence="1">HW T2.11</strain>
    </source>
</reference>
<dbReference type="SUPFAM" id="SSF53335">
    <property type="entry name" value="S-adenosyl-L-methionine-dependent methyltransferases"/>
    <property type="match status" value="1"/>
</dbReference>
<dbReference type="EMBL" id="JAESVB010000004">
    <property type="protein sequence ID" value="MCB8875654.1"/>
    <property type="molecule type" value="Genomic_DNA"/>
</dbReference>
<dbReference type="Proteomes" id="UP000708298">
    <property type="component" value="Unassembled WGS sequence"/>
</dbReference>
<evidence type="ECO:0000313" key="2">
    <source>
        <dbReference type="Proteomes" id="UP000708298"/>
    </source>
</evidence>
<dbReference type="GO" id="GO:0032259">
    <property type="term" value="P:methylation"/>
    <property type="evidence" value="ECO:0007669"/>
    <property type="project" value="UniProtKB-KW"/>
</dbReference>
<dbReference type="InterPro" id="IPR029063">
    <property type="entry name" value="SAM-dependent_MTases_sf"/>
</dbReference>
<dbReference type="GO" id="GO:0008168">
    <property type="term" value="F:methyltransferase activity"/>
    <property type="evidence" value="ECO:0007669"/>
    <property type="project" value="UniProtKB-KW"/>
</dbReference>
<protein>
    <submittedName>
        <fullName evidence="1">Class I SAM-dependent methyltransferase</fullName>
    </submittedName>
</protein>
<dbReference type="RefSeq" id="WP_227321316.1">
    <property type="nucleotide sequence ID" value="NZ_JAESVB010000004.1"/>
</dbReference>
<keyword evidence="1" id="KW-0489">Methyltransferase</keyword>